<evidence type="ECO:0000313" key="1">
    <source>
        <dbReference type="EMBL" id="SIS44678.1"/>
    </source>
</evidence>
<protein>
    <recommendedName>
        <fullName evidence="3">DUF2947 domain-containing protein</fullName>
    </recommendedName>
</protein>
<dbReference type="OrthoDB" id="6687905at2"/>
<dbReference type="EMBL" id="FTOH01000001">
    <property type="protein sequence ID" value="SIS44678.1"/>
    <property type="molecule type" value="Genomic_DNA"/>
</dbReference>
<reference evidence="2" key="1">
    <citation type="submission" date="2017-01" db="EMBL/GenBank/DDBJ databases">
        <authorList>
            <person name="Varghese N."/>
            <person name="Submissions S."/>
        </authorList>
    </citation>
    <scope>NUCLEOTIDE SEQUENCE [LARGE SCALE GENOMIC DNA]</scope>
    <source>
        <strain evidence="2">DSM 24913</strain>
    </source>
</reference>
<dbReference type="Pfam" id="PF11163">
    <property type="entry name" value="DUF2947"/>
    <property type="match status" value="1"/>
</dbReference>
<dbReference type="RefSeq" id="WP_076513928.1">
    <property type="nucleotide sequence ID" value="NZ_FTOH01000001.1"/>
</dbReference>
<sequence length="155" mass="18675">MEYQSLSEYPQSWIFRHRELPVPQELLGDIRPLSESSALAFWRQQISKEATHAAHFMNDDWPNRNGIWHEKAEWQPRWESDDNSLPEELDFGDWENNTTVFFCYDCHNVIQTTWGTFRQCWKNFLFYDDEPLLLGRRRMQVARFHSDGTFEIGVR</sequence>
<evidence type="ECO:0008006" key="3">
    <source>
        <dbReference type="Google" id="ProtNLM"/>
    </source>
</evidence>
<keyword evidence="2" id="KW-1185">Reference proteome</keyword>
<proteinExistence type="predicted"/>
<dbReference type="Proteomes" id="UP000185639">
    <property type="component" value="Unassembled WGS sequence"/>
</dbReference>
<gene>
    <name evidence="1" type="ORF">SAMN05421686_101389</name>
</gene>
<name>A0A1N7J5L7_9GAMM</name>
<organism evidence="1 2">
    <name type="scientific">Thalassolituus maritimus</name>
    <dbReference type="NCBI Taxonomy" id="484498"/>
    <lineage>
        <taxon>Bacteria</taxon>
        <taxon>Pseudomonadati</taxon>
        <taxon>Pseudomonadota</taxon>
        <taxon>Gammaproteobacteria</taxon>
        <taxon>Oceanospirillales</taxon>
        <taxon>Oceanospirillaceae</taxon>
        <taxon>Thalassolituus</taxon>
    </lineage>
</organism>
<accession>A0A1N7J5L7</accession>
<dbReference type="AlphaFoldDB" id="A0A1N7J5L7"/>
<dbReference type="InterPro" id="IPR021334">
    <property type="entry name" value="DUF2947"/>
</dbReference>
<dbReference type="STRING" id="484498.SAMN05421686_101389"/>
<evidence type="ECO:0000313" key="2">
    <source>
        <dbReference type="Proteomes" id="UP000185639"/>
    </source>
</evidence>